<comment type="caution">
    <text evidence="2">The sequence shown here is derived from an EMBL/GenBank/DDBJ whole genome shotgun (WGS) entry which is preliminary data.</text>
</comment>
<feature type="region of interest" description="Disordered" evidence="1">
    <location>
        <begin position="179"/>
        <end position="238"/>
    </location>
</feature>
<organism evidence="2 3">
    <name type="scientific">Moniliophthora roreri</name>
    <name type="common">Frosty pod rot fungus</name>
    <name type="synonym">Monilia roreri</name>
    <dbReference type="NCBI Taxonomy" id="221103"/>
    <lineage>
        <taxon>Eukaryota</taxon>
        <taxon>Fungi</taxon>
        <taxon>Dikarya</taxon>
        <taxon>Basidiomycota</taxon>
        <taxon>Agaricomycotina</taxon>
        <taxon>Agaricomycetes</taxon>
        <taxon>Agaricomycetidae</taxon>
        <taxon>Agaricales</taxon>
        <taxon>Marasmiineae</taxon>
        <taxon>Marasmiaceae</taxon>
        <taxon>Moniliophthora</taxon>
    </lineage>
</organism>
<sequence length="238" mass="26737">MKILMERKKYGLPEEEEERGCCEGEKKENEKEKLLENDQDGEGEVLVEGNTEPIENAEAGPSNHSVNDNDVAAGEDGFDYGNLQRSRFNTRFGLDLMAKQYKQLLAVNRIESDVEEATSGYGRVIESDMTKFVNSGTYGKKLRGGRSREETELFFDALVQYGENHELISQRPFRAYAYLATPTSPPPSLPSTHTDSSSNQNQERDREREKKKVKKSNSGSQSRHVEEDGVGVFGDGKD</sequence>
<feature type="region of interest" description="Disordered" evidence="1">
    <location>
        <begin position="1"/>
        <end position="71"/>
    </location>
</feature>
<evidence type="ECO:0000313" key="3">
    <source>
        <dbReference type="Proteomes" id="UP000054988"/>
    </source>
</evidence>
<gene>
    <name evidence="2" type="ORF">WG66_5268</name>
</gene>
<reference evidence="2 3" key="1">
    <citation type="submission" date="2015-12" db="EMBL/GenBank/DDBJ databases">
        <title>Draft genome sequence of Moniliophthora roreri, the causal agent of frosty pod rot of cacao.</title>
        <authorList>
            <person name="Aime M.C."/>
            <person name="Diaz-Valderrama J.R."/>
            <person name="Kijpornyongpan T."/>
            <person name="Phillips-Mora W."/>
        </authorList>
    </citation>
    <scope>NUCLEOTIDE SEQUENCE [LARGE SCALE GENOMIC DNA]</scope>
    <source>
        <strain evidence="2 3">MCA 2952</strain>
    </source>
</reference>
<protein>
    <submittedName>
        <fullName evidence="2">Uncharacterized protein</fullName>
    </submittedName>
</protein>
<evidence type="ECO:0000313" key="2">
    <source>
        <dbReference type="EMBL" id="KTB42140.1"/>
    </source>
</evidence>
<accession>A0A0W0G0P7</accession>
<dbReference type="Proteomes" id="UP000054988">
    <property type="component" value="Unassembled WGS sequence"/>
</dbReference>
<proteinExistence type="predicted"/>
<dbReference type="AlphaFoldDB" id="A0A0W0G0P7"/>
<feature type="compositionally biased region" description="Low complexity" evidence="1">
    <location>
        <begin position="190"/>
        <end position="201"/>
    </location>
</feature>
<evidence type="ECO:0000256" key="1">
    <source>
        <dbReference type="SAM" id="MobiDB-lite"/>
    </source>
</evidence>
<feature type="compositionally biased region" description="Basic and acidic residues" evidence="1">
    <location>
        <begin position="1"/>
        <end position="12"/>
    </location>
</feature>
<name>A0A0W0G0P7_MONRR</name>
<feature type="compositionally biased region" description="Basic and acidic residues" evidence="1">
    <location>
        <begin position="19"/>
        <end position="36"/>
    </location>
</feature>
<dbReference type="EMBL" id="LATX01001378">
    <property type="protein sequence ID" value="KTB42140.1"/>
    <property type="molecule type" value="Genomic_DNA"/>
</dbReference>